<reference evidence="2" key="2">
    <citation type="submission" date="2020-09" db="EMBL/GenBank/DDBJ databases">
        <authorList>
            <person name="Sun Q."/>
            <person name="Sedlacek I."/>
        </authorList>
    </citation>
    <scope>NUCLEOTIDE SEQUENCE</scope>
    <source>
        <strain evidence="2">CCM 7905</strain>
    </source>
</reference>
<comment type="caution">
    <text evidence="2">The sequence shown here is derived from an EMBL/GenBank/DDBJ whole genome shotgun (WGS) entry which is preliminary data.</text>
</comment>
<evidence type="ECO:0000313" key="2">
    <source>
        <dbReference type="EMBL" id="GGG07614.1"/>
    </source>
</evidence>
<evidence type="ECO:0008006" key="4">
    <source>
        <dbReference type="Google" id="ProtNLM"/>
    </source>
</evidence>
<reference evidence="2" key="1">
    <citation type="journal article" date="2014" name="Int. J. Syst. Evol. Microbiol.">
        <title>Complete genome sequence of Corynebacterium casei LMG S-19264T (=DSM 44701T), isolated from a smear-ripened cheese.</title>
        <authorList>
            <consortium name="US DOE Joint Genome Institute (JGI-PGF)"/>
            <person name="Walter F."/>
            <person name="Albersmeier A."/>
            <person name="Kalinowski J."/>
            <person name="Ruckert C."/>
        </authorList>
    </citation>
    <scope>NUCLEOTIDE SEQUENCE</scope>
    <source>
        <strain evidence="2">CCM 7905</strain>
    </source>
</reference>
<proteinExistence type="predicted"/>
<accession>A0A917D279</accession>
<name>A0A917D279_9NOCA</name>
<keyword evidence="3" id="KW-1185">Reference proteome</keyword>
<dbReference type="AlphaFoldDB" id="A0A917D279"/>
<dbReference type="RefSeq" id="WP_308933172.1">
    <property type="nucleotide sequence ID" value="NZ_BMCU01000002.1"/>
</dbReference>
<protein>
    <recommendedName>
        <fullName evidence="4">Tat pathway signal protein</fullName>
    </recommendedName>
</protein>
<evidence type="ECO:0000313" key="3">
    <source>
        <dbReference type="Proteomes" id="UP000654257"/>
    </source>
</evidence>
<evidence type="ECO:0000256" key="1">
    <source>
        <dbReference type="SAM" id="MobiDB-lite"/>
    </source>
</evidence>
<organism evidence="2 3">
    <name type="scientific">Rhodococcoides trifolii</name>
    <dbReference type="NCBI Taxonomy" id="908250"/>
    <lineage>
        <taxon>Bacteria</taxon>
        <taxon>Bacillati</taxon>
        <taxon>Actinomycetota</taxon>
        <taxon>Actinomycetes</taxon>
        <taxon>Mycobacteriales</taxon>
        <taxon>Nocardiaceae</taxon>
        <taxon>Rhodococcoides</taxon>
    </lineage>
</organism>
<feature type="region of interest" description="Disordered" evidence="1">
    <location>
        <begin position="109"/>
        <end position="134"/>
    </location>
</feature>
<dbReference type="PROSITE" id="PS51318">
    <property type="entry name" value="TAT"/>
    <property type="match status" value="1"/>
</dbReference>
<feature type="compositionally biased region" description="Low complexity" evidence="1">
    <location>
        <begin position="117"/>
        <end position="134"/>
    </location>
</feature>
<sequence length="185" mass="18438">MTIHEETVRTWHDERVRSPTTSPSLSRRALLRLAGGAAVVAASAGCAANDEPAAATPDALLAEATRARTDAADATAVALARPELAGALGVVAAERTAHADALTAEVARLTPPPTSSAPPTTDTATAADPSAADAAPPLTLDELRANLTESSTSAANLARTLSGYRAGLLGSVSAACSVHVSAVLA</sequence>
<gene>
    <name evidence="2" type="ORF">GCM10007304_22040</name>
</gene>
<dbReference type="InterPro" id="IPR006311">
    <property type="entry name" value="TAT_signal"/>
</dbReference>
<dbReference type="EMBL" id="BMCU01000002">
    <property type="protein sequence ID" value="GGG07614.1"/>
    <property type="molecule type" value="Genomic_DNA"/>
</dbReference>
<dbReference type="Proteomes" id="UP000654257">
    <property type="component" value="Unassembled WGS sequence"/>
</dbReference>